<dbReference type="VEuPathDB" id="VectorBase:BGLB017696"/>
<keyword evidence="1" id="KW-0479">Metal-binding</keyword>
<dbReference type="SMART" id="SM00355">
    <property type="entry name" value="ZnF_C2H2"/>
    <property type="match status" value="4"/>
</dbReference>
<accession>A0A2C9KD47</accession>
<name>A0A2C9KD47_BIOGL</name>
<dbReference type="Proteomes" id="UP000076420">
    <property type="component" value="Unassembled WGS sequence"/>
</dbReference>
<dbReference type="GO" id="GO:0008270">
    <property type="term" value="F:zinc ion binding"/>
    <property type="evidence" value="ECO:0007669"/>
    <property type="project" value="UniProtKB-KW"/>
</dbReference>
<dbReference type="EnsemblMetazoa" id="BGLB017696-RA">
    <property type="protein sequence ID" value="BGLB017696-PA"/>
    <property type="gene ID" value="BGLB017696"/>
</dbReference>
<feature type="domain" description="C2H2-type" evidence="6">
    <location>
        <begin position="65"/>
        <end position="93"/>
    </location>
</feature>
<feature type="domain" description="C2H2-type" evidence="6">
    <location>
        <begin position="193"/>
        <end position="220"/>
    </location>
</feature>
<evidence type="ECO:0000256" key="4">
    <source>
        <dbReference type="ARBA" id="ARBA00022833"/>
    </source>
</evidence>
<dbReference type="InterPro" id="IPR013087">
    <property type="entry name" value="Znf_C2H2_type"/>
</dbReference>
<evidence type="ECO:0000256" key="2">
    <source>
        <dbReference type="ARBA" id="ARBA00022737"/>
    </source>
</evidence>
<proteinExistence type="predicted"/>
<evidence type="ECO:0000313" key="7">
    <source>
        <dbReference type="EnsemblMetazoa" id="BGLB017696-PA"/>
    </source>
</evidence>
<dbReference type="Pfam" id="PF00096">
    <property type="entry name" value="zf-C2H2"/>
    <property type="match status" value="1"/>
</dbReference>
<dbReference type="STRING" id="6526.A0A2C9KD47"/>
<evidence type="ECO:0000259" key="6">
    <source>
        <dbReference type="PROSITE" id="PS50157"/>
    </source>
</evidence>
<dbReference type="KEGG" id="bgt:106068061"/>
<evidence type="ECO:0000313" key="8">
    <source>
        <dbReference type="Proteomes" id="UP000076420"/>
    </source>
</evidence>
<keyword evidence="2" id="KW-0677">Repeat</keyword>
<evidence type="ECO:0000256" key="3">
    <source>
        <dbReference type="ARBA" id="ARBA00022771"/>
    </source>
</evidence>
<dbReference type="VEuPathDB" id="VectorBase:BGLAX_030772"/>
<evidence type="ECO:0000256" key="1">
    <source>
        <dbReference type="ARBA" id="ARBA00022723"/>
    </source>
</evidence>
<evidence type="ECO:0000256" key="5">
    <source>
        <dbReference type="PROSITE-ProRule" id="PRU00042"/>
    </source>
</evidence>
<keyword evidence="4" id="KW-0862">Zinc</keyword>
<dbReference type="PANTHER" id="PTHR24379:SF121">
    <property type="entry name" value="C2H2-TYPE DOMAIN-CONTAINING PROTEIN"/>
    <property type="match status" value="1"/>
</dbReference>
<sequence length="273" mass="31554">MDASRNSLLAVNNSSSVVGQGHFLGTKREPTKRVDQLLSSSTIKQTSQISQAYSEILDYNGACKYRCNLCNEIFLNYFSLQRHMNLYHKDAQALPFICSICGQESYCSSALQDKSEHPRNIKNKETRNIFQKHIDHRSMVQTTDKRQFVHKDVLSLASDIPDFCPLCNHPIGNQSFYQKHMNEFHKGAKMLPFNCDECQHGFFTQSGLRYHQETHGGKKFSCFVCDAKLKHKTIMRRHMEATHLLKECRYCESYFKQGQEFNQHIVSCSSMKS</sequence>
<dbReference type="InterPro" id="IPR036236">
    <property type="entry name" value="Znf_C2H2_sf"/>
</dbReference>
<keyword evidence="3 5" id="KW-0863">Zinc-finger</keyword>
<dbReference type="AlphaFoldDB" id="A0A2C9KD47"/>
<dbReference type="SUPFAM" id="SSF57667">
    <property type="entry name" value="beta-beta-alpha zinc fingers"/>
    <property type="match status" value="2"/>
</dbReference>
<organism evidence="7 8">
    <name type="scientific">Biomphalaria glabrata</name>
    <name type="common">Bloodfluke planorb</name>
    <name type="synonym">Freshwater snail</name>
    <dbReference type="NCBI Taxonomy" id="6526"/>
    <lineage>
        <taxon>Eukaryota</taxon>
        <taxon>Metazoa</taxon>
        <taxon>Spiralia</taxon>
        <taxon>Lophotrochozoa</taxon>
        <taxon>Mollusca</taxon>
        <taxon>Gastropoda</taxon>
        <taxon>Heterobranchia</taxon>
        <taxon>Euthyneura</taxon>
        <taxon>Panpulmonata</taxon>
        <taxon>Hygrophila</taxon>
        <taxon>Lymnaeoidea</taxon>
        <taxon>Planorbidae</taxon>
        <taxon>Biomphalaria</taxon>
    </lineage>
</organism>
<dbReference type="PANTHER" id="PTHR24379">
    <property type="entry name" value="KRAB AND ZINC FINGER DOMAIN-CONTAINING"/>
    <property type="match status" value="1"/>
</dbReference>
<dbReference type="Gene3D" id="3.30.160.60">
    <property type="entry name" value="Classic Zinc Finger"/>
    <property type="match status" value="2"/>
</dbReference>
<protein>
    <recommendedName>
        <fullName evidence="6">C2H2-type domain-containing protein</fullName>
    </recommendedName>
</protein>
<gene>
    <name evidence="7" type="primary">106068061</name>
</gene>
<dbReference type="PROSITE" id="PS00028">
    <property type="entry name" value="ZINC_FINGER_C2H2_1"/>
    <property type="match status" value="3"/>
</dbReference>
<reference evidence="7" key="1">
    <citation type="submission" date="2020-05" db="UniProtKB">
        <authorList>
            <consortium name="EnsemblMetazoa"/>
        </authorList>
    </citation>
    <scope>IDENTIFICATION</scope>
    <source>
        <strain evidence="7">BB02</strain>
    </source>
</reference>
<dbReference type="PROSITE" id="PS50157">
    <property type="entry name" value="ZINC_FINGER_C2H2_2"/>
    <property type="match status" value="2"/>
</dbReference>